<organism evidence="2 3">
    <name type="scientific">Virgibacillus necropolis</name>
    <dbReference type="NCBI Taxonomy" id="163877"/>
    <lineage>
        <taxon>Bacteria</taxon>
        <taxon>Bacillati</taxon>
        <taxon>Bacillota</taxon>
        <taxon>Bacilli</taxon>
        <taxon>Bacillales</taxon>
        <taxon>Bacillaceae</taxon>
        <taxon>Virgibacillus</taxon>
    </lineage>
</organism>
<evidence type="ECO:0000313" key="2">
    <source>
        <dbReference type="EMBL" id="ASN04581.1"/>
    </source>
</evidence>
<feature type="transmembrane region" description="Helical" evidence="1">
    <location>
        <begin position="42"/>
        <end position="62"/>
    </location>
</feature>
<dbReference type="Proteomes" id="UP000204391">
    <property type="component" value="Chromosome"/>
</dbReference>
<evidence type="ECO:0000256" key="1">
    <source>
        <dbReference type="SAM" id="Phobius"/>
    </source>
</evidence>
<dbReference type="AlphaFoldDB" id="A0A221MAC6"/>
<dbReference type="EMBL" id="CP022437">
    <property type="protein sequence ID" value="ASN04581.1"/>
    <property type="molecule type" value="Genomic_DNA"/>
</dbReference>
<gene>
    <name evidence="2" type="ORF">CFK40_05915</name>
</gene>
<reference evidence="2 3" key="1">
    <citation type="journal article" date="2003" name="Int. J. Syst. Evol. Microbiol.">
        <title>Virgibacillus carmonensis sp. nov., Virgibacillus necropolis sp. nov. and Virgibacillus picturae sp. nov., three novel species isolated from deteriorated mural paintings, transfer of the species of the genus salibacillus to Virgibacillus, as Virgibacillus marismortui comb. nov. and Virgibacillus salexigens comb. nov., and emended description of the genus Virgibacillus.</title>
        <authorList>
            <person name="Heyrman J."/>
            <person name="Logan N.A."/>
            <person name="Busse H.J."/>
            <person name="Balcaen A."/>
            <person name="Lebbe L."/>
            <person name="Rodriguez-Diaz M."/>
            <person name="Swings J."/>
            <person name="De Vos P."/>
        </authorList>
    </citation>
    <scope>NUCLEOTIDE SEQUENCE [LARGE SCALE GENOMIC DNA]</scope>
    <source>
        <strain evidence="2 3">LMG 19488</strain>
    </source>
</reference>
<keyword evidence="1" id="KW-0812">Transmembrane</keyword>
<protein>
    <submittedName>
        <fullName evidence="2">Uncharacterized protein</fullName>
    </submittedName>
</protein>
<name>A0A221MAC6_9BACI</name>
<keyword evidence="3" id="KW-1185">Reference proteome</keyword>
<accession>A0A221MAC6</accession>
<keyword evidence="1" id="KW-1133">Transmembrane helix</keyword>
<keyword evidence="1" id="KW-0472">Membrane</keyword>
<evidence type="ECO:0000313" key="3">
    <source>
        <dbReference type="Proteomes" id="UP000204391"/>
    </source>
</evidence>
<dbReference type="KEGG" id="vne:CFK40_05915"/>
<proteinExistence type="predicted"/>
<sequence length="63" mass="6937">MQERAESKMNSPADFVNWLSMESVDLVQGAVNPEEPFSKGHWLSSFGLATVAMIAGIFCTILF</sequence>